<evidence type="ECO:0000256" key="7">
    <source>
        <dbReference type="RuleBase" id="RU004168"/>
    </source>
</evidence>
<dbReference type="PROSITE" id="PS51160">
    <property type="entry name" value="ACYLPHOSPHATASE_3"/>
    <property type="match status" value="1"/>
</dbReference>
<evidence type="ECO:0000256" key="4">
    <source>
        <dbReference type="ARBA" id="ARBA00047645"/>
    </source>
</evidence>
<dbReference type="InterPro" id="IPR001792">
    <property type="entry name" value="Acylphosphatase-like_dom"/>
</dbReference>
<feature type="active site" evidence="5">
    <location>
        <position position="37"/>
    </location>
</feature>
<dbReference type="Pfam" id="PF00708">
    <property type="entry name" value="Acylphosphatase"/>
    <property type="match status" value="1"/>
</dbReference>
<evidence type="ECO:0000256" key="2">
    <source>
        <dbReference type="ARBA" id="ARBA00012150"/>
    </source>
</evidence>
<evidence type="ECO:0000256" key="6">
    <source>
        <dbReference type="RuleBase" id="RU000553"/>
    </source>
</evidence>
<evidence type="ECO:0000313" key="10">
    <source>
        <dbReference type="Proteomes" id="UP001176521"/>
    </source>
</evidence>
<dbReference type="Proteomes" id="UP001176521">
    <property type="component" value="Unassembled WGS sequence"/>
</dbReference>
<dbReference type="PANTHER" id="PTHR10029:SF3">
    <property type="entry name" value="ACYLPHOSPHATASE-RELATED"/>
    <property type="match status" value="1"/>
</dbReference>
<organism evidence="9 10">
    <name type="scientific">Tilletia horrida</name>
    <dbReference type="NCBI Taxonomy" id="155126"/>
    <lineage>
        <taxon>Eukaryota</taxon>
        <taxon>Fungi</taxon>
        <taxon>Dikarya</taxon>
        <taxon>Basidiomycota</taxon>
        <taxon>Ustilaginomycotina</taxon>
        <taxon>Exobasidiomycetes</taxon>
        <taxon>Tilletiales</taxon>
        <taxon>Tilletiaceae</taxon>
        <taxon>Tilletia</taxon>
    </lineage>
</organism>
<comment type="similarity">
    <text evidence="1 7">Belongs to the acylphosphatase family.</text>
</comment>
<dbReference type="InterPro" id="IPR036046">
    <property type="entry name" value="Acylphosphatase-like_dom_sf"/>
</dbReference>
<dbReference type="SUPFAM" id="SSF54975">
    <property type="entry name" value="Acylphosphatase/BLUF domain-like"/>
    <property type="match status" value="1"/>
</dbReference>
<feature type="active site" evidence="5">
    <location>
        <position position="19"/>
    </location>
</feature>
<dbReference type="Gene3D" id="3.30.70.100">
    <property type="match status" value="1"/>
</dbReference>
<evidence type="ECO:0000259" key="8">
    <source>
        <dbReference type="PROSITE" id="PS51160"/>
    </source>
</evidence>
<gene>
    <name evidence="9" type="ORF">OC842_004526</name>
</gene>
<reference evidence="9" key="1">
    <citation type="journal article" date="2023" name="PhytoFront">
        <title>Draft Genome Resources of Seven Strains of Tilletia horrida, Causal Agent of Kernel Smut of Rice.</title>
        <authorList>
            <person name="Khanal S."/>
            <person name="Antony Babu S."/>
            <person name="Zhou X.G."/>
        </authorList>
    </citation>
    <scope>NUCLEOTIDE SEQUENCE</scope>
    <source>
        <strain evidence="9">TX3</strain>
    </source>
</reference>
<dbReference type="InterPro" id="IPR017968">
    <property type="entry name" value="Acylphosphatase_CS"/>
</dbReference>
<evidence type="ECO:0000256" key="1">
    <source>
        <dbReference type="ARBA" id="ARBA00005614"/>
    </source>
</evidence>
<dbReference type="PANTHER" id="PTHR10029">
    <property type="entry name" value="ACYLPHOSPHATASE"/>
    <property type="match status" value="1"/>
</dbReference>
<protein>
    <recommendedName>
        <fullName evidence="2 5">Acylphosphatase</fullName>
        <ecNumber evidence="2 5">3.6.1.7</ecNumber>
    </recommendedName>
</protein>
<dbReference type="EMBL" id="JAPDMQ010000271">
    <property type="protein sequence ID" value="KAK0528534.1"/>
    <property type="molecule type" value="Genomic_DNA"/>
</dbReference>
<dbReference type="GO" id="GO:0003998">
    <property type="term" value="F:acylphosphatase activity"/>
    <property type="evidence" value="ECO:0007669"/>
    <property type="project" value="UniProtKB-EC"/>
</dbReference>
<proteinExistence type="inferred from homology"/>
<dbReference type="AlphaFoldDB" id="A0AAN6G964"/>
<evidence type="ECO:0000256" key="3">
    <source>
        <dbReference type="ARBA" id="ARBA00022801"/>
    </source>
</evidence>
<feature type="domain" description="Acylphosphatase-like" evidence="8">
    <location>
        <begin position="4"/>
        <end position="94"/>
    </location>
</feature>
<evidence type="ECO:0000256" key="5">
    <source>
        <dbReference type="PROSITE-ProRule" id="PRU00520"/>
    </source>
</evidence>
<keyword evidence="10" id="KW-1185">Reference proteome</keyword>
<accession>A0AAN6G964</accession>
<dbReference type="PROSITE" id="PS00150">
    <property type="entry name" value="ACYLPHOSPHATASE_1"/>
    <property type="match status" value="1"/>
</dbReference>
<sequence length="94" mass="10137">MSKAIAFTVSGRVQGVGFRYATANEARSLQLSGWVKNQPDGSVAGEAQGTDDQISRFESFLKRGPASAQVDHLDVHLLSSEKASDLPDGFEIRK</sequence>
<keyword evidence="3 5" id="KW-0378">Hydrolase</keyword>
<dbReference type="EC" id="3.6.1.7" evidence="2 5"/>
<dbReference type="PRINTS" id="PR00112">
    <property type="entry name" value="ACYLPHPHTASE"/>
</dbReference>
<dbReference type="InterPro" id="IPR020456">
    <property type="entry name" value="Acylphosphatase"/>
</dbReference>
<comment type="catalytic activity">
    <reaction evidence="4 5 6">
        <text>an acyl phosphate + H2O = a carboxylate + phosphate + H(+)</text>
        <dbReference type="Rhea" id="RHEA:14965"/>
        <dbReference type="ChEBI" id="CHEBI:15377"/>
        <dbReference type="ChEBI" id="CHEBI:15378"/>
        <dbReference type="ChEBI" id="CHEBI:29067"/>
        <dbReference type="ChEBI" id="CHEBI:43474"/>
        <dbReference type="ChEBI" id="CHEBI:59918"/>
        <dbReference type="EC" id="3.6.1.7"/>
    </reaction>
</comment>
<comment type="caution">
    <text evidence="9">The sequence shown here is derived from an EMBL/GenBank/DDBJ whole genome shotgun (WGS) entry which is preliminary data.</text>
</comment>
<name>A0AAN6G964_9BASI</name>
<dbReference type="PROSITE" id="PS00151">
    <property type="entry name" value="ACYLPHOSPHATASE_2"/>
    <property type="match status" value="1"/>
</dbReference>
<evidence type="ECO:0000313" key="9">
    <source>
        <dbReference type="EMBL" id="KAK0528534.1"/>
    </source>
</evidence>